<dbReference type="Gene3D" id="1.20.1270.60">
    <property type="entry name" value="Arfaptin homology (AH) domain/BAR domain"/>
    <property type="match status" value="1"/>
</dbReference>
<dbReference type="GO" id="GO:0007165">
    <property type="term" value="P:signal transduction"/>
    <property type="evidence" value="ECO:0007669"/>
    <property type="project" value="InterPro"/>
</dbReference>
<feature type="compositionally biased region" description="Low complexity" evidence="21">
    <location>
        <begin position="530"/>
        <end position="544"/>
    </location>
</feature>
<dbReference type="Gene3D" id="3.40.50.11500">
    <property type="match status" value="1"/>
</dbReference>
<evidence type="ECO:0000256" key="16">
    <source>
        <dbReference type="ARBA" id="ARBA00064743"/>
    </source>
</evidence>
<dbReference type="InterPro" id="IPR002219">
    <property type="entry name" value="PKC_DAG/PE"/>
</dbReference>
<feature type="region of interest" description="Disordered" evidence="21">
    <location>
        <begin position="1095"/>
        <end position="1118"/>
    </location>
</feature>
<dbReference type="GO" id="GO:0005085">
    <property type="term" value="F:guanyl-nucleotide exchange factor activity"/>
    <property type="evidence" value="ECO:0007669"/>
    <property type="project" value="UniProtKB-KW"/>
</dbReference>
<evidence type="ECO:0000259" key="25">
    <source>
        <dbReference type="PROSITE" id="PS51741"/>
    </source>
</evidence>
<comment type="similarity">
    <text evidence="3">Belongs to the MADD family.</text>
</comment>
<dbReference type="InterPro" id="IPR056574">
    <property type="entry name" value="Death_MADD"/>
</dbReference>
<dbReference type="InterPro" id="IPR054713">
    <property type="entry name" value="GMIP/FCHO2-like_FCH"/>
</dbReference>
<dbReference type="FunFam" id="1.10.555.10:FF:000016">
    <property type="entry name" value="Rho GTPase activating protein 29"/>
    <property type="match status" value="1"/>
</dbReference>
<evidence type="ECO:0000259" key="24">
    <source>
        <dbReference type="PROSITE" id="PS50238"/>
    </source>
</evidence>
<dbReference type="PROSITE" id="PS50211">
    <property type="entry name" value="DENN"/>
    <property type="match status" value="1"/>
</dbReference>
<name>A0A1A8P4H1_9TELE</name>
<dbReference type="InterPro" id="IPR001194">
    <property type="entry name" value="cDENN_dom"/>
</dbReference>
<dbReference type="EMBL" id="HAEI01001375">
    <property type="protein sequence ID" value="SBR75907.1"/>
    <property type="molecule type" value="Transcribed_RNA"/>
</dbReference>
<feature type="region of interest" description="Disordered" evidence="21">
    <location>
        <begin position="2308"/>
        <end position="2340"/>
    </location>
</feature>
<feature type="region of interest" description="Disordered" evidence="21">
    <location>
        <begin position="662"/>
        <end position="681"/>
    </location>
</feature>
<keyword evidence="7" id="KW-0963">Cytoplasm</keyword>
<comment type="subunit">
    <text evidence="16">Interacts (via death domain) with TNFRSF1A (via death domain). Interacts with PIDD1. Interacts with YWHAZ. Interacts (via death domain) with KIF1B; links the motor KIF1B to Rab3-carrying vesicles in anterograde synaptic vesicle transport. Interacts with KIF1A. Interacts (via uDENN domain) with RAB3A, RAB3B, RAB3C and RAB3D; the GTP-bound form of the Rab proteins is preferred for interaction.</text>
</comment>
<dbReference type="GO" id="GO:0005829">
    <property type="term" value="C:cytosol"/>
    <property type="evidence" value="ECO:0007669"/>
    <property type="project" value="TreeGrafter"/>
</dbReference>
<feature type="compositionally biased region" description="Low complexity" evidence="21">
    <location>
        <begin position="600"/>
        <end position="616"/>
    </location>
</feature>
<keyword evidence="5" id="KW-0343">GTPase activation</keyword>
<feature type="region of interest" description="Disordered" evidence="21">
    <location>
        <begin position="529"/>
        <end position="575"/>
    </location>
</feature>
<proteinExistence type="inferred from homology"/>
<dbReference type="PANTHER" id="PTHR13008:SF7">
    <property type="entry name" value="MAP KINASE-ACTIVATING DEATH DOMAIN PROTEIN"/>
    <property type="match status" value="1"/>
</dbReference>
<dbReference type="SMART" id="SM00800">
    <property type="entry name" value="uDENN"/>
    <property type="match status" value="1"/>
</dbReference>
<dbReference type="SUPFAM" id="SSF103657">
    <property type="entry name" value="BAR/IMD domain-like"/>
    <property type="match status" value="1"/>
</dbReference>
<evidence type="ECO:0000256" key="11">
    <source>
        <dbReference type="ARBA" id="ARBA00022771"/>
    </source>
</evidence>
<dbReference type="InterPro" id="IPR037516">
    <property type="entry name" value="Tripartite_DENN"/>
</dbReference>
<dbReference type="Pfam" id="PF00130">
    <property type="entry name" value="C1_1"/>
    <property type="match status" value="1"/>
</dbReference>
<evidence type="ECO:0000256" key="6">
    <source>
        <dbReference type="ARBA" id="ARBA00022475"/>
    </source>
</evidence>
<gene>
    <name evidence="26" type="primary">CT955984.1</name>
</gene>
<feature type="compositionally biased region" description="Low complexity" evidence="21">
    <location>
        <begin position="2104"/>
        <end position="2117"/>
    </location>
</feature>
<dbReference type="Gene3D" id="3.30.450.200">
    <property type="match status" value="1"/>
</dbReference>
<dbReference type="InterPro" id="IPR005112">
    <property type="entry name" value="dDENN_dom"/>
</dbReference>
<evidence type="ECO:0000256" key="3">
    <source>
        <dbReference type="ARBA" id="ARBA00005978"/>
    </source>
</evidence>
<evidence type="ECO:0000256" key="19">
    <source>
        <dbReference type="PROSITE-ProRule" id="PRU01077"/>
    </source>
</evidence>
<evidence type="ECO:0000256" key="14">
    <source>
        <dbReference type="ARBA" id="ARBA00023136"/>
    </source>
</evidence>
<dbReference type="GO" id="GO:0032483">
    <property type="term" value="P:regulation of Rab protein signal transduction"/>
    <property type="evidence" value="ECO:0007669"/>
    <property type="project" value="TreeGrafter"/>
</dbReference>
<evidence type="ECO:0000256" key="8">
    <source>
        <dbReference type="ARBA" id="ARBA00022658"/>
    </source>
</evidence>
<feature type="region of interest" description="Disordered" evidence="21">
    <location>
        <begin position="2385"/>
        <end position="2485"/>
    </location>
</feature>
<keyword evidence="8" id="KW-0344">Guanine-nucleotide releasing factor</keyword>
<feature type="domain" description="UDENN" evidence="23">
    <location>
        <begin position="1283"/>
        <end position="1847"/>
    </location>
</feature>
<evidence type="ECO:0000256" key="4">
    <source>
        <dbReference type="ARBA" id="ARBA00017868"/>
    </source>
</evidence>
<feature type="region of interest" description="Disordered" evidence="21">
    <location>
        <begin position="2036"/>
        <end position="2117"/>
    </location>
</feature>
<reference evidence="26" key="2">
    <citation type="submission" date="2016-06" db="EMBL/GenBank/DDBJ databases">
        <title>The genome of a short-lived fish provides insights into sex chromosome evolution and the genetic control of aging.</title>
        <authorList>
            <person name="Reichwald K."/>
            <person name="Felder M."/>
            <person name="Petzold A."/>
            <person name="Koch P."/>
            <person name="Groth M."/>
            <person name="Platzer M."/>
        </authorList>
    </citation>
    <scope>NUCLEOTIDE SEQUENCE</scope>
    <source>
        <tissue evidence="26">Brain</tissue>
    </source>
</reference>
<feature type="region of interest" description="Disordered" evidence="21">
    <location>
        <begin position="1"/>
        <end position="65"/>
    </location>
</feature>
<feature type="region of interest" description="Disordered" evidence="21">
    <location>
        <begin position="1375"/>
        <end position="1452"/>
    </location>
</feature>
<feature type="domain" description="Phorbol-ester/DAG-type" evidence="22">
    <location>
        <begin position="681"/>
        <end position="726"/>
    </location>
</feature>
<dbReference type="InterPro" id="IPR039980">
    <property type="entry name" value="MADD"/>
</dbReference>
<dbReference type="InterPro" id="IPR043153">
    <property type="entry name" value="DENN_C"/>
</dbReference>
<feature type="compositionally biased region" description="Low complexity" evidence="21">
    <location>
        <begin position="1977"/>
        <end position="1989"/>
    </location>
</feature>
<feature type="compositionally biased region" description="Polar residues" evidence="21">
    <location>
        <begin position="2416"/>
        <end position="2465"/>
    </location>
</feature>
<evidence type="ECO:0000256" key="12">
    <source>
        <dbReference type="ARBA" id="ARBA00022833"/>
    </source>
</evidence>
<dbReference type="PROSITE" id="PS00479">
    <property type="entry name" value="ZF_DAG_PE_1"/>
    <property type="match status" value="1"/>
</dbReference>
<keyword evidence="10" id="KW-0479">Metal-binding</keyword>
<keyword evidence="9" id="KW-0053">Apoptosis</keyword>
<feature type="region of interest" description="Disordered" evidence="21">
    <location>
        <begin position="203"/>
        <end position="223"/>
    </location>
</feature>
<dbReference type="GO" id="GO:0008270">
    <property type="term" value="F:zinc ion binding"/>
    <property type="evidence" value="ECO:0007669"/>
    <property type="project" value="UniProtKB-KW"/>
</dbReference>
<evidence type="ECO:0000256" key="5">
    <source>
        <dbReference type="ARBA" id="ARBA00022468"/>
    </source>
</evidence>
<dbReference type="Gene3D" id="1.10.555.10">
    <property type="entry name" value="Rho GTPase activation protein"/>
    <property type="match status" value="1"/>
</dbReference>
<dbReference type="SMART" id="SM00109">
    <property type="entry name" value="C1"/>
    <property type="match status" value="1"/>
</dbReference>
<dbReference type="InterPro" id="IPR057469">
    <property type="entry name" value="PH_MADD"/>
</dbReference>
<dbReference type="Pfam" id="PF24235">
    <property type="entry name" value="RHG29_45_N"/>
    <property type="match status" value="1"/>
</dbReference>
<feature type="compositionally biased region" description="Acidic residues" evidence="21">
    <location>
        <begin position="2056"/>
        <end position="2066"/>
    </location>
</feature>
<feature type="domain" description="Rho-GAP" evidence="24">
    <location>
        <begin position="740"/>
        <end position="956"/>
    </location>
</feature>
<evidence type="ECO:0000256" key="15">
    <source>
        <dbReference type="ARBA" id="ARBA00060181"/>
    </source>
</evidence>
<dbReference type="Pfam" id="PF03456">
    <property type="entry name" value="uDENN"/>
    <property type="match status" value="1"/>
</dbReference>
<sequence length="2912" mass="322028">MLRQSSGGGSGGGGSGGAGGTKLSLGVTRLSSSSSSSSLGSGSSARLPKSDSVGSDGPDTPTADPHYIMQLVSDVRRFADVLLQLKDVFNSKEHQDCLHQVVHERLGELLRVLKAIIKKHQSLNSVDILSTAGTVIATVKGVNFNEVNEENKQKLFGEIFTAIDKLAFTFGNVVSDFLMGDVENGSVLGLSLTKKSKSFENLCVESGGSGPEKDDPPGLSPPVRAEEVDRTLQRQDSGVESVLLYAKSWSKYTKELLAWVDKRLSADMECAKSYAKMAETAKTLASQQEFMPFREIYMTAFKNDVESSQLVLQTAAILQSNKFVQPLLARKNELDKLRKEVKEQWQREQKKMQEADSALKKARLLQVQRQEEYDKAKVTTNRLEEEQNAGGGGPAVAKQLEKRRRLEEEALQKADEAREQCKACQVDVGVKRVDLATTKSEIITQIREMVSQCDLTLKAVTVNWFQLQQAQVVSLPVNHQSLCENAKQYEPGQRYIEFVRSLSTNGPRLECHSLDSPIPQSSRLLLNKRSVGSHSSHSNLSQASVTSDILGGDDTDGQNNSQHAKIAERRSNGSSDIQALRIQGAFRSWGSASQGGGMCSDSESAGGSSESRSMDSPTASPGDFKRRLPRTPSTGTMSSADDLDDREPTSPLDNGLSEMVIESASSPGPFRNTQMSKAAQTHKLRKLRAPSKCRECDSLVVFHGAECEECSLACHKKCLETLAIQCGHKKLQGRLHLFGIDFIQAAKNSPDGVPFIIRKCTSEIENRALNMKGIYRVNGAKSRVEKLCQAFENGKDLVELSDLYPHDISNVLKLYLRQLPEPLILFRYYNDFVGLAKQSQSIIVEELEASRLSPSSVMPSQVSVQLSRVLFKIKDLLRHLPPAHYKTLQFIIEHLHRVTEHSEENKMTASNLGIIFGPTLIKPRHADAEVSLSSLVDYPYQALIVELLIRHYQMIFDSPPSPVSSTSPTDVDSHLTMQEKEQRLSRHSKSLGDIKEQSSKVFKRHSSIIPSSHLLAEVQESMPNLDGNDFEPADEVDSGPLNGIKTSSLSEISKPSEKGLFRSQHVAITRVQLRHPRSRLCSRPVSMPAERVVNQVRVDENNSRNNDGQDSGRGGGGCDQCIEEVDETEIAKARAGTHYRNTFIDTQTLRRTWDKQYKYEASRASRQASSSLSESEAVDSSCLSSSVPPCLSLGNAKSAVSPIYPNRPYTVAVRPSRTLKKEDLSTKYNTVATVFRAPRTLQPPPGTFYKPPPGSRAKVLQNCALANSAEDEDEEEDVVKADYLVVVGARQPSSDSVAQTPQLLRRYPLEDHHDFPLPPDVVFFCQPEGCLSIRQRRVSLRDDSSFVFTLTDKDSGITRYGICVNFYRSFQRGHHRTRVDKSSHTETTAQAAETANDVSDGSTGGEPTVVSAPNNCESALPPVSEEEGGQPDVEQISGKSPQQRRSGAKVAARNRNSTLTSLCILSHYPFFTTFRECLYILKRLVDCCSQRLTQRVGLPRATQRDTMWRVFTGALSVEEKGSQLLADLREIESWVYRLLRSPVAVAGQRRVDVEVLPHELKRPLTFALPDNSRFSLVDFPLHLPLELLGVDACLQVLSCVLLEHKVILQSRDYNALSMSVMAFVAMIYPLEYMFPVIPLLPTCMASAEQLLLAPTPYIIGVPASFFLYKSDFKMPDDVWLVDLDSSKVIAPTNAEILPPLPEPEAGELKKHLKQALASMSLNTQPILNLEKFQEGQEIALLPPGRDKASPSSTEFNPLIYGNDVDSVDVATRVAMVRFFNSPNVLQGFQMHTRTLRLFPRPVVAFQSSSFLASRPRRSGFADKLSHTQAVEFFGEWALNPTNLAFQRIHNNVYDPSLIGDKPKWYAHQLQPVVYRVYDGSSQLVEAMASPLEDEGNESDPTDSGSDSEGYDDSSSSYSSLGDLVSEMIQGDIQGDTPSLDPPTHAALGDASEAFQDAEDPTSGDGAVETSDGQTLRSSSSTTASSSPSTIIQGVNHEQGEAPEIEASASAALQNPVPGLSSQPFLRHVADTGLVDPVNKKQEYDNPYFEPQYGFPSEDDPEAEEQVESYTPRFNQNLNGNKAQRPLRPSSLRLLGESDGEGDSRNSSPNSTISNSSNDGFGGLMSFASNLYKNHGTSFSLSNLALPNKAAREKSTPFPSLKGARAPRALVDQKSSVIKHSPTVKRESPSPQGRVNNTSENQQFLKEVVQSVLDGQGVGWLNMKKVRRLLENEQLRVFVLSKLNRAIQSEEDARQEIIRDVEVNRKVYKGMLDILKCTVSSLEHSYTNAGLGGMASVFSLLEIARTHYQTKDPEKRKRSPTDSAGSPGSKESPSGRMEAPRSQGLLNIPQLQLPHHATGKGARHFDTRSLNEENFIASIELWSKHQDKQKAMEKQQRSEGTKQQRPQVADAEEKKSQISADSGLSVASGSQKSDTDSVTSSEPPILTRSTSQDSEASTVISNSSGETLGADSDLSSTAGDGLGGRTALHLTQSRGTLSDSEIETNPATSSVFAKTHTLKAGAKEQLAAMVKGPPAQPMEDISMRIYLFEGLLGRDKSSVWDQLEDAAMETFSLSKERSTLWDQLQFWEDAFLDAVMLEREGMGMDQGPQEMIERYLSLGEHDRKRLEDDEDRLLATLLHNMIAYMLMMKVTKNDIRKKVRRLMGKSHIGLTYSQEINEILDKLPNMNGRELAIRPSGSRHIKKQTFVVHAGTDTTGDIFFMEVCDDCIVLRSNIGTVYERWWYEKLINMTYCPKTKVLCLWRRNGQETQLNKFYTKKCRELYYCVKDSMERAAARQQSIKPGPELGGEFPVQDMKTGEGGLLQVTLEGINLKFMHSQVFIELSHIKKCNTVKGVFVLEEFVPQTKEVVIHKYKTPMAHQICYSVLCLFSYMAAVKGKEGEGKPKMLSPRPLPS</sequence>
<dbReference type="Pfam" id="PF00620">
    <property type="entry name" value="RhoGAP"/>
    <property type="match status" value="1"/>
</dbReference>
<dbReference type="SMART" id="SM00799">
    <property type="entry name" value="DENN"/>
    <property type="match status" value="1"/>
</dbReference>
<dbReference type="InterPro" id="IPR027267">
    <property type="entry name" value="AH/BAR_dom_sf"/>
</dbReference>
<dbReference type="InterPro" id="IPR046349">
    <property type="entry name" value="C1-like_sf"/>
</dbReference>
<dbReference type="Pfam" id="PF23629">
    <property type="entry name" value="Death_MADD"/>
    <property type="match status" value="1"/>
</dbReference>
<comment type="function">
    <text evidence="15">Guanyl-nucleotide exchange factor that regulates small GTPases of the Rab family. Converts GDP-bound inactive form of RAB27A and RAB27B to the GTP-bound active forms. Converts GDP-bound inactive form of RAB3A, RAB3C and RAB3D to the GTP-bound active forms, GTPases involved in synaptic vesicle exocytosis and vesicle secretion. Plays a role in synaptic vesicle formation and in vesicle trafficking at the neuromuscular junction. Involved in up-regulating a post-docking step of synaptic exocytosis in central synapses. Probably by binding to the motor proteins KIF1B and KIF1A, mediates motor-dependent transport of GTP-RAB3A-positive vesicles to the presynaptic nerve terminals. Plays a role in TNFA-mediated activation of the MAPK pathway, including ERK1/2. May link TNFRSF1A with MAP kinase activation. May be involved in the regulation of TNFA-induced apoptosis.</text>
</comment>
<dbReference type="InterPro" id="IPR005113">
    <property type="entry name" value="uDENN_dom"/>
</dbReference>
<evidence type="ECO:0000256" key="1">
    <source>
        <dbReference type="ARBA" id="ARBA00004236"/>
    </source>
</evidence>
<dbReference type="SMART" id="SM00324">
    <property type="entry name" value="RhoGAP"/>
    <property type="match status" value="1"/>
</dbReference>
<evidence type="ECO:0000259" key="22">
    <source>
        <dbReference type="PROSITE" id="PS50081"/>
    </source>
</evidence>
<feature type="compositionally biased region" description="Low complexity" evidence="21">
    <location>
        <begin position="30"/>
        <end position="44"/>
    </location>
</feature>
<evidence type="ECO:0000313" key="26">
    <source>
        <dbReference type="EMBL" id="SBR75907.1"/>
    </source>
</evidence>
<dbReference type="GO" id="GO:0005886">
    <property type="term" value="C:plasma membrane"/>
    <property type="evidence" value="ECO:0007669"/>
    <property type="project" value="UniProtKB-SubCell"/>
</dbReference>
<evidence type="ECO:0000256" key="7">
    <source>
        <dbReference type="ARBA" id="ARBA00022490"/>
    </source>
</evidence>
<dbReference type="GO" id="GO:0042981">
    <property type="term" value="P:regulation of apoptotic process"/>
    <property type="evidence" value="ECO:0007669"/>
    <property type="project" value="TreeGrafter"/>
</dbReference>
<reference evidence="26" key="1">
    <citation type="submission" date="2016-05" db="EMBL/GenBank/DDBJ databases">
        <authorList>
            <person name="Lavstsen T."/>
            <person name="Jespersen J.S."/>
        </authorList>
    </citation>
    <scope>NUCLEOTIDE SEQUENCE</scope>
    <source>
        <tissue evidence="26">Brain</tissue>
    </source>
</reference>
<dbReference type="GO" id="GO:0006915">
    <property type="term" value="P:apoptotic process"/>
    <property type="evidence" value="ECO:0007669"/>
    <property type="project" value="UniProtKB-KW"/>
</dbReference>
<evidence type="ECO:0000259" key="23">
    <source>
        <dbReference type="PROSITE" id="PS50211"/>
    </source>
</evidence>
<dbReference type="PROSITE" id="PS50081">
    <property type="entry name" value="ZF_DAG_PE_2"/>
    <property type="match status" value="1"/>
</dbReference>
<evidence type="ECO:0000256" key="10">
    <source>
        <dbReference type="ARBA" id="ARBA00022723"/>
    </source>
</evidence>
<dbReference type="PROSITE" id="PS51741">
    <property type="entry name" value="F_BAR"/>
    <property type="match status" value="1"/>
</dbReference>
<dbReference type="Pfam" id="PF02141">
    <property type="entry name" value="DENN"/>
    <property type="match status" value="1"/>
</dbReference>
<dbReference type="InterPro" id="IPR000198">
    <property type="entry name" value="RhoGAP_dom"/>
</dbReference>
<feature type="compositionally biased region" description="Low complexity" evidence="21">
    <location>
        <begin position="1902"/>
        <end position="1919"/>
    </location>
</feature>
<keyword evidence="14" id="KW-0472">Membrane</keyword>
<dbReference type="Pfam" id="PF25328">
    <property type="entry name" value="PH_MADD"/>
    <property type="match status" value="1"/>
</dbReference>
<feature type="region of interest" description="Disordered" evidence="21">
    <location>
        <begin position="1889"/>
        <end position="1919"/>
    </location>
</feature>
<protein>
    <recommendedName>
        <fullName evidence="4">MAP kinase-activating death domain protein</fullName>
    </recommendedName>
    <alternativeName>
        <fullName evidence="17">Rab3 GDP/GTP exchange factor</fullName>
    </alternativeName>
    <alternativeName>
        <fullName evidence="18">Rab3 GDP/GTP exchange protein</fullName>
    </alternativeName>
</protein>
<evidence type="ECO:0000256" key="21">
    <source>
        <dbReference type="SAM" id="MobiDB-lite"/>
    </source>
</evidence>
<evidence type="ECO:0000256" key="9">
    <source>
        <dbReference type="ARBA" id="ARBA00022703"/>
    </source>
</evidence>
<organism evidence="26">
    <name type="scientific">Nothobranchius rachovii</name>
    <name type="common">bluefin notho</name>
    <dbReference type="NCBI Taxonomy" id="451742"/>
    <lineage>
        <taxon>Eukaryota</taxon>
        <taxon>Metazoa</taxon>
        <taxon>Chordata</taxon>
        <taxon>Craniata</taxon>
        <taxon>Vertebrata</taxon>
        <taxon>Euteleostomi</taxon>
        <taxon>Actinopterygii</taxon>
        <taxon>Neopterygii</taxon>
        <taxon>Teleostei</taxon>
        <taxon>Neoteleostei</taxon>
        <taxon>Acanthomorphata</taxon>
        <taxon>Ovalentaria</taxon>
        <taxon>Atherinomorphae</taxon>
        <taxon>Cyprinodontiformes</taxon>
        <taxon>Nothobranchiidae</taxon>
        <taxon>Nothobranchius</taxon>
    </lineage>
</organism>
<evidence type="ECO:0000256" key="18">
    <source>
        <dbReference type="ARBA" id="ARBA00081633"/>
    </source>
</evidence>
<evidence type="ECO:0000256" key="17">
    <source>
        <dbReference type="ARBA" id="ARBA00079552"/>
    </source>
</evidence>
<evidence type="ECO:0000256" key="13">
    <source>
        <dbReference type="ARBA" id="ARBA00023054"/>
    </source>
</evidence>
<feature type="compositionally biased region" description="Low complexity" evidence="21">
    <location>
        <begin position="1385"/>
        <end position="1395"/>
    </location>
</feature>
<feature type="domain" description="F-BAR" evidence="25">
    <location>
        <begin position="226"/>
        <end position="494"/>
    </location>
</feature>
<accession>A0A1A8P4H1</accession>
<comment type="subcellular location">
    <subcellularLocation>
        <location evidence="1">Cell membrane</location>
    </subcellularLocation>
    <subcellularLocation>
        <location evidence="2">Cytoplasm</location>
    </subcellularLocation>
</comment>
<feature type="compositionally biased region" description="Acidic residues" evidence="21">
    <location>
        <begin position="1891"/>
        <end position="1900"/>
    </location>
</feature>
<feature type="region of interest" description="Disordered" evidence="21">
    <location>
        <begin position="2151"/>
        <end position="2196"/>
    </location>
</feature>
<dbReference type="InterPro" id="IPR057028">
    <property type="entry name" value="RHG29_45_N"/>
</dbReference>
<dbReference type="Pfam" id="PF22699">
    <property type="entry name" value="GMIP-like_FCH"/>
    <property type="match status" value="1"/>
</dbReference>
<keyword evidence="6" id="KW-1003">Cell membrane</keyword>
<dbReference type="InterPro" id="IPR008936">
    <property type="entry name" value="Rho_GTPase_activation_prot"/>
</dbReference>
<dbReference type="FunFam" id="3.40.50.11500:FF:000002">
    <property type="entry name" value="MAP kinase-activating death domain protein-like Protein"/>
    <property type="match status" value="1"/>
</dbReference>
<feature type="compositionally biased region" description="Polar residues" evidence="21">
    <location>
        <begin position="2067"/>
        <end position="2081"/>
    </location>
</feature>
<dbReference type="SUPFAM" id="SSF48350">
    <property type="entry name" value="GTPase activation domain, GAP"/>
    <property type="match status" value="1"/>
</dbReference>
<evidence type="ECO:0000256" key="2">
    <source>
        <dbReference type="ARBA" id="ARBA00004496"/>
    </source>
</evidence>
<keyword evidence="12" id="KW-0862">Zinc</keyword>
<evidence type="ECO:0000256" key="20">
    <source>
        <dbReference type="SAM" id="Coils"/>
    </source>
</evidence>
<feature type="region of interest" description="Disordered" evidence="21">
    <location>
        <begin position="1955"/>
        <end position="1989"/>
    </location>
</feature>
<dbReference type="PANTHER" id="PTHR13008">
    <property type="entry name" value="MAP-KINASE ACTIVATING DEATH DOMAIN PROTEIN MADD /DENN/AEX-3 C.ELEGANS"/>
    <property type="match status" value="1"/>
</dbReference>
<feature type="compositionally biased region" description="Polar residues" evidence="21">
    <location>
        <begin position="2320"/>
        <end position="2331"/>
    </location>
</feature>
<feature type="compositionally biased region" description="Basic and acidic residues" evidence="21">
    <location>
        <begin position="2385"/>
        <end position="2401"/>
    </location>
</feature>
<dbReference type="SUPFAM" id="SSF57889">
    <property type="entry name" value="Cysteine-rich domain"/>
    <property type="match status" value="1"/>
</dbReference>
<dbReference type="SMART" id="SM00801">
    <property type="entry name" value="dDENN"/>
    <property type="match status" value="1"/>
</dbReference>
<dbReference type="PROSITE" id="PS50238">
    <property type="entry name" value="RHOGAP"/>
    <property type="match status" value="1"/>
</dbReference>
<dbReference type="InterPro" id="IPR031160">
    <property type="entry name" value="F_BAR_dom"/>
</dbReference>
<feature type="region of interest" description="Disordered" evidence="21">
    <location>
        <begin position="591"/>
        <end position="654"/>
    </location>
</feature>
<feature type="compositionally biased region" description="Polar residues" evidence="21">
    <location>
        <begin position="663"/>
        <end position="679"/>
    </location>
</feature>
<feature type="coiled-coil region" evidence="20">
    <location>
        <begin position="396"/>
        <end position="427"/>
    </location>
</feature>
<keyword evidence="13 19" id="KW-0175">Coiled coil</keyword>
<dbReference type="CDD" id="cd20816">
    <property type="entry name" value="C1_GMIP-like"/>
    <property type="match status" value="1"/>
</dbReference>
<feature type="compositionally biased region" description="Gly residues" evidence="21">
    <location>
        <begin position="1"/>
        <end position="20"/>
    </location>
</feature>
<feature type="compositionally biased region" description="Low complexity" evidence="21">
    <location>
        <begin position="2085"/>
        <end position="2094"/>
    </location>
</feature>
<dbReference type="GO" id="GO:0005096">
    <property type="term" value="F:GTPase activator activity"/>
    <property type="evidence" value="ECO:0007669"/>
    <property type="project" value="UniProtKB-KW"/>
</dbReference>
<keyword evidence="11" id="KW-0863">Zinc-finger</keyword>